<protein>
    <recommendedName>
        <fullName evidence="1">Immunoglobulin V-set domain-containing protein</fullName>
    </recommendedName>
</protein>
<evidence type="ECO:0000259" key="1">
    <source>
        <dbReference type="Pfam" id="PF07686"/>
    </source>
</evidence>
<reference evidence="2" key="1">
    <citation type="submission" date="2021-04" db="EMBL/GenBank/DDBJ databases">
        <authorList>
            <consortium name="Wellcome Sanger Institute Data Sharing"/>
        </authorList>
    </citation>
    <scope>NUCLEOTIDE SEQUENCE [LARGE SCALE GENOMIC DNA]</scope>
</reference>
<keyword evidence="3" id="KW-1185">Reference proteome</keyword>
<dbReference type="PANTHER" id="PTHR46484">
    <property type="entry name" value="SI:CH211-171H4.5-RELATED"/>
    <property type="match status" value="1"/>
</dbReference>
<proteinExistence type="predicted"/>
<dbReference type="Ensembl" id="ENSSAUT00010053745.1">
    <property type="protein sequence ID" value="ENSSAUP00010051121.1"/>
    <property type="gene ID" value="ENSSAUG00010021238.1"/>
</dbReference>
<dbReference type="InterPro" id="IPR036179">
    <property type="entry name" value="Ig-like_dom_sf"/>
</dbReference>
<reference evidence="2" key="3">
    <citation type="submission" date="2025-09" db="UniProtKB">
        <authorList>
            <consortium name="Ensembl"/>
        </authorList>
    </citation>
    <scope>IDENTIFICATION</scope>
</reference>
<sequence length="280" mass="32474">MQVSLCVYWTHNASVYLICVNSYTYLWNVNVTRHIKATLGKDVTIPCTFTYPPKLHTDNIKVYWKKMKAGECPSTTADKNQNIFDSENKCLLPEYKGRTKLIGDIKSKNCTLLIRNIAANEDNIYVRIIALEPYSFKKHTVSISVDVMLALYLTPQVTWSRSETVMLQSEKLNDQKWTTRSTLTFDPQSADLTQPLNCTVQHRGRELVKISHPWFLMPAPFVHLYIYTISQLRNTEHFTAHCDVTSVTYDQLFPTSDLVCRWRSEQISFQRCFTSCIKLH</sequence>
<evidence type="ECO:0000313" key="3">
    <source>
        <dbReference type="Proteomes" id="UP000472265"/>
    </source>
</evidence>
<organism evidence="2 3">
    <name type="scientific">Sparus aurata</name>
    <name type="common">Gilthead sea bream</name>
    <dbReference type="NCBI Taxonomy" id="8175"/>
    <lineage>
        <taxon>Eukaryota</taxon>
        <taxon>Metazoa</taxon>
        <taxon>Chordata</taxon>
        <taxon>Craniata</taxon>
        <taxon>Vertebrata</taxon>
        <taxon>Euteleostomi</taxon>
        <taxon>Actinopterygii</taxon>
        <taxon>Neopterygii</taxon>
        <taxon>Teleostei</taxon>
        <taxon>Neoteleostei</taxon>
        <taxon>Acanthomorphata</taxon>
        <taxon>Eupercaria</taxon>
        <taxon>Spariformes</taxon>
        <taxon>Sparidae</taxon>
        <taxon>Sparus</taxon>
    </lineage>
</organism>
<evidence type="ECO:0000313" key="2">
    <source>
        <dbReference type="Ensembl" id="ENSSAUP00010051121.1"/>
    </source>
</evidence>
<dbReference type="InterPro" id="IPR013783">
    <property type="entry name" value="Ig-like_fold"/>
</dbReference>
<dbReference type="Gene3D" id="2.60.40.10">
    <property type="entry name" value="Immunoglobulins"/>
    <property type="match status" value="2"/>
</dbReference>
<dbReference type="InterPro" id="IPR013106">
    <property type="entry name" value="Ig_V-set"/>
</dbReference>
<dbReference type="GeneTree" id="ENSGT00940000178282"/>
<dbReference type="AlphaFoldDB" id="A0A671XLI5"/>
<dbReference type="SUPFAM" id="SSF48726">
    <property type="entry name" value="Immunoglobulin"/>
    <property type="match status" value="1"/>
</dbReference>
<name>A0A671XLI5_SPAAU</name>
<dbReference type="OMA" id="YKKRTQF"/>
<dbReference type="InParanoid" id="A0A671XLI5"/>
<reference evidence="2" key="2">
    <citation type="submission" date="2025-08" db="UniProtKB">
        <authorList>
            <consortium name="Ensembl"/>
        </authorList>
    </citation>
    <scope>IDENTIFICATION</scope>
</reference>
<accession>A0A671XLI5</accession>
<dbReference type="Pfam" id="PF07686">
    <property type="entry name" value="V-set"/>
    <property type="match status" value="1"/>
</dbReference>
<dbReference type="Proteomes" id="UP000472265">
    <property type="component" value="Chromosome 17"/>
</dbReference>
<dbReference type="PANTHER" id="PTHR46484:SF1">
    <property type="entry name" value="SCHWANN CELL MYELIN PROTEIN-RELATED"/>
    <property type="match status" value="1"/>
</dbReference>
<feature type="domain" description="Immunoglobulin V-set" evidence="1">
    <location>
        <begin position="34"/>
        <end position="125"/>
    </location>
</feature>